<proteinExistence type="predicted"/>
<protein>
    <submittedName>
        <fullName evidence="2">Putative hydrophobic protein</fullName>
    </submittedName>
</protein>
<evidence type="ECO:0000313" key="2">
    <source>
        <dbReference type="EMBL" id="CDI59930.1"/>
    </source>
</evidence>
<sequence>MGLWIFLIILIYSFLKTTGEYETATRLSLIIIPLYSAIMMILGIGQNFTPLTMLVTLLLILVGIAIGLFQTRNVKVKISNEKDKLGLPKVKIKRGWYYLLGWIIIFIIGILVELFYGAEMDKTELSEKLIIKILRDISSIVMFTNKSSWFIWVLNVSSSWTYDTYCSWNILSCGNMWFCVKGINLFAKKLKMPLHFIPILVIIIKSANGGVAKWLNAAVCKTALSEFGGSNPPSSIVERQVKSSAGTGL</sequence>
<feature type="transmembrane region" description="Helical" evidence="1">
    <location>
        <begin position="51"/>
        <end position="69"/>
    </location>
</feature>
<feature type="transmembrane region" description="Helical" evidence="1">
    <location>
        <begin position="25"/>
        <end position="44"/>
    </location>
</feature>
<comment type="caution">
    <text evidence="2">The sequence shown here is derived from an EMBL/GenBank/DDBJ whole genome shotgun (WGS) entry which is preliminary data.</text>
</comment>
<dbReference type="AlphaFoldDB" id="U6FA70"/>
<organism evidence="2 3">
    <name type="scientific">Lactobacillus helveticus CIRM-BIA 104</name>
    <dbReference type="NCBI Taxonomy" id="1226333"/>
    <lineage>
        <taxon>Bacteria</taxon>
        <taxon>Bacillati</taxon>
        <taxon>Bacillota</taxon>
        <taxon>Bacilli</taxon>
        <taxon>Lactobacillales</taxon>
        <taxon>Lactobacillaceae</taxon>
        <taxon>Lactobacillus</taxon>
    </lineage>
</organism>
<accession>U6FA70</accession>
<reference evidence="2" key="1">
    <citation type="submission" date="2013-09" db="EMBL/GenBank/DDBJ databases">
        <title>Draft Genome Sequence of five Lactobacillus helveticus strains CIRM-BIA 101T, 103, 104, 951 and 953 isolated from milk product.</title>
        <authorList>
            <person name="Valence F."/>
            <person name="Chuat V."/>
            <person name="Ma L."/>
            <person name="Creno S."/>
            <person name="Falentin H."/>
            <person name="Lortal S."/>
            <person name="Bizet C."/>
            <person name="Clermont D."/>
            <person name="Loux V."/>
            <person name="Bouchier C."/>
            <person name="Cousin S."/>
        </authorList>
    </citation>
    <scope>NUCLEOTIDE SEQUENCE [LARGE SCALE GENOMIC DNA]</scope>
    <source>
        <strain evidence="2">CIRM-BIA 104</strain>
    </source>
</reference>
<name>U6FA70_LACHE</name>
<dbReference type="Proteomes" id="UP000017247">
    <property type="component" value="Unassembled WGS sequence"/>
</dbReference>
<feature type="transmembrane region" description="Helical" evidence="1">
    <location>
        <begin position="95"/>
        <end position="116"/>
    </location>
</feature>
<evidence type="ECO:0000313" key="3">
    <source>
        <dbReference type="Proteomes" id="UP000017247"/>
    </source>
</evidence>
<keyword evidence="1" id="KW-1133">Transmembrane helix</keyword>
<dbReference type="EMBL" id="CBUL010000034">
    <property type="protein sequence ID" value="CDI59930.1"/>
    <property type="molecule type" value="Genomic_DNA"/>
</dbReference>
<gene>
    <name evidence="2" type="ORF">LHCIRMBIA104_01510</name>
</gene>
<keyword evidence="1" id="KW-0812">Transmembrane</keyword>
<evidence type="ECO:0000256" key="1">
    <source>
        <dbReference type="SAM" id="Phobius"/>
    </source>
</evidence>
<keyword evidence="1" id="KW-0472">Membrane</keyword>
<dbReference type="HOGENOM" id="CLU_1114702_0_0_9"/>